<evidence type="ECO:0000313" key="3">
    <source>
        <dbReference type="Proteomes" id="UP000475928"/>
    </source>
</evidence>
<reference evidence="2 3" key="1">
    <citation type="submission" date="2020-02" db="EMBL/GenBank/DDBJ databases">
        <title>Draft genome sequence of Lactococcus sp. Hs20B0-1.</title>
        <authorList>
            <person name="Noda S."/>
            <person name="Yuki M."/>
            <person name="Ohkuma M."/>
        </authorList>
    </citation>
    <scope>NUCLEOTIDE SEQUENCE [LARGE SCALE GENOMIC DNA]</scope>
    <source>
        <strain evidence="2 3">Hs20B0-1</strain>
    </source>
</reference>
<proteinExistence type="predicted"/>
<feature type="domain" description="HicB-like antitoxin of toxin-antitoxin system" evidence="1">
    <location>
        <begin position="6"/>
        <end position="110"/>
    </location>
</feature>
<protein>
    <submittedName>
        <fullName evidence="2">HicB family protein</fullName>
    </submittedName>
</protein>
<dbReference type="Pfam" id="PF15919">
    <property type="entry name" value="HicB_lk_antitox"/>
    <property type="match status" value="1"/>
</dbReference>
<evidence type="ECO:0000259" key="1">
    <source>
        <dbReference type="Pfam" id="PF15919"/>
    </source>
</evidence>
<dbReference type="EMBL" id="BLLH01000011">
    <property type="protein sequence ID" value="GFH41280.1"/>
    <property type="molecule type" value="Genomic_DNA"/>
</dbReference>
<sequence>MLKKVYPAVFEIDPVGYGAYFPDIDGTATQGKDIPEVLDNASDVLGIMLADLIEEGYALPHPSDLNSIQIDSSKQFVSFVSVDLNEYLTMNEPVKKTLQIPKWADKRAKEMGINFSQTLTEALLEKLEA</sequence>
<dbReference type="Gene3D" id="3.30.160.250">
    <property type="match status" value="1"/>
</dbReference>
<name>A0A6A0B7J2_9LACT</name>
<dbReference type="AlphaFoldDB" id="A0A6A0B7J2"/>
<organism evidence="2 3">
    <name type="scientific">Pseudolactococcus insecticola</name>
    <dbReference type="NCBI Taxonomy" id="2709158"/>
    <lineage>
        <taxon>Bacteria</taxon>
        <taxon>Bacillati</taxon>
        <taxon>Bacillota</taxon>
        <taxon>Bacilli</taxon>
        <taxon>Lactobacillales</taxon>
        <taxon>Streptococcaceae</taxon>
        <taxon>Pseudolactococcus</taxon>
    </lineage>
</organism>
<gene>
    <name evidence="2" type="ORF">Hs20B_16780</name>
</gene>
<dbReference type="SUPFAM" id="SSF143100">
    <property type="entry name" value="TTHA1013/TTHA0281-like"/>
    <property type="match status" value="1"/>
</dbReference>
<dbReference type="InterPro" id="IPR031807">
    <property type="entry name" value="HicB-like"/>
</dbReference>
<dbReference type="InterPro" id="IPR035069">
    <property type="entry name" value="TTHA1013/TTHA0281-like"/>
</dbReference>
<dbReference type="Proteomes" id="UP000475928">
    <property type="component" value="Unassembled WGS sequence"/>
</dbReference>
<evidence type="ECO:0000313" key="2">
    <source>
        <dbReference type="EMBL" id="GFH41280.1"/>
    </source>
</evidence>
<comment type="caution">
    <text evidence="2">The sequence shown here is derived from an EMBL/GenBank/DDBJ whole genome shotgun (WGS) entry which is preliminary data.</text>
</comment>
<keyword evidence="3" id="KW-1185">Reference proteome</keyword>
<accession>A0A6A0B7J2</accession>
<dbReference type="RefSeq" id="WP_172357609.1">
    <property type="nucleotide sequence ID" value="NZ_BLLH01000011.1"/>
</dbReference>